<feature type="region of interest" description="Disordered" evidence="6">
    <location>
        <begin position="480"/>
        <end position="536"/>
    </location>
</feature>
<feature type="domain" description="WRKY" evidence="7">
    <location>
        <begin position="260"/>
        <end position="326"/>
    </location>
</feature>
<proteinExistence type="predicted"/>
<evidence type="ECO:0000256" key="3">
    <source>
        <dbReference type="ARBA" id="ARBA00023125"/>
    </source>
</evidence>
<feature type="region of interest" description="Disordered" evidence="6">
    <location>
        <begin position="213"/>
        <end position="259"/>
    </location>
</feature>
<dbReference type="SUPFAM" id="SSF118290">
    <property type="entry name" value="WRKY DNA-binding domain"/>
    <property type="match status" value="1"/>
</dbReference>
<evidence type="ECO:0000256" key="5">
    <source>
        <dbReference type="ARBA" id="ARBA00023242"/>
    </source>
</evidence>
<keyword evidence="5" id="KW-0539">Nucleus</keyword>
<accession>A0AAD8SVF8</accession>
<feature type="region of interest" description="Disordered" evidence="6">
    <location>
        <begin position="1"/>
        <end position="23"/>
    </location>
</feature>
<dbReference type="FunFam" id="2.20.25.80:FF:000002">
    <property type="entry name" value="probable WRKY transcription factor 31"/>
    <property type="match status" value="1"/>
</dbReference>
<dbReference type="PANTHER" id="PTHR31429:SF59">
    <property type="entry name" value="WRKY TRANSCRIPTION FACTOR 47-RELATED"/>
    <property type="match status" value="1"/>
</dbReference>
<keyword evidence="3" id="KW-0238">DNA-binding</keyword>
<feature type="compositionally biased region" description="Basic and acidic residues" evidence="6">
    <location>
        <begin position="14"/>
        <end position="23"/>
    </location>
</feature>
<sequence>MDNGHLSLRTGTGRRRDEEVGRRRGEIKEVDFFSAGGDTGTRSQKVDGGGRRVMHGCHNDEVHTGLDLMTTAMGAAGPATVGEERAGLMVGTEKNNKMEAATAAVEAKLRRVVEENLRLRGMLEDLTRNYGALYNQLHQVTHHQQGHPHRHHPDVLLMNNQLPPTLHVLLGRTKPRSMQSYLTRTGAPNTPTTTQQFSTPMAQREYEVVAADLPSFSSGGKRRTDQDEAAALETRDRSSEQSSSDQLPFRKPRVSVRARSEAPMISDGCQWRKYGQKMAKGNPCPRAYYRCTMAIGCPVRKQVQRCADDRTVLITTYEGNHNHQLPPQATTMANTTSAAAAMLLSGPATSRDGAALFGHPAVFHHHQSFPYASTVATLSASAPFPTITLDLTQPPAGANGMPHRMPSVQQQPPAMPFAAPPQLAMYLQQRASAVLPDRPGLVLDARQQSMMETVTAAIAADPNFSTALAAAISSVMAGDAHRQDHPSIPRGSTFGEGHGDGAAGVGSSTPADGSPVVAASGGSPRLATQSCTTSIT</sequence>
<feature type="compositionally biased region" description="Gly residues" evidence="6">
    <location>
        <begin position="494"/>
        <end position="504"/>
    </location>
</feature>
<keyword evidence="9" id="KW-1185">Reference proteome</keyword>
<gene>
    <name evidence="8" type="ORF">QYE76_052631</name>
</gene>
<evidence type="ECO:0000313" key="8">
    <source>
        <dbReference type="EMBL" id="KAK1664472.1"/>
    </source>
</evidence>
<protein>
    <recommendedName>
        <fullName evidence="7">WRKY domain-containing protein</fullName>
    </recommendedName>
</protein>
<feature type="region of interest" description="Disordered" evidence="6">
    <location>
        <begin position="33"/>
        <end position="52"/>
    </location>
</feature>
<comment type="caution">
    <text evidence="8">The sequence shown here is derived from an EMBL/GenBank/DDBJ whole genome shotgun (WGS) entry which is preliminary data.</text>
</comment>
<dbReference type="GO" id="GO:0005634">
    <property type="term" value="C:nucleus"/>
    <property type="evidence" value="ECO:0007669"/>
    <property type="project" value="UniProtKB-SubCell"/>
</dbReference>
<evidence type="ECO:0000256" key="6">
    <source>
        <dbReference type="SAM" id="MobiDB-lite"/>
    </source>
</evidence>
<dbReference type="PROSITE" id="PS50811">
    <property type="entry name" value="WRKY"/>
    <property type="match status" value="1"/>
</dbReference>
<dbReference type="EMBL" id="JAUUTY010000003">
    <property type="protein sequence ID" value="KAK1664472.1"/>
    <property type="molecule type" value="Genomic_DNA"/>
</dbReference>
<keyword evidence="2" id="KW-0805">Transcription regulation</keyword>
<reference evidence="8" key="1">
    <citation type="submission" date="2023-07" db="EMBL/GenBank/DDBJ databases">
        <title>A chromosome-level genome assembly of Lolium multiflorum.</title>
        <authorList>
            <person name="Chen Y."/>
            <person name="Copetti D."/>
            <person name="Kolliker R."/>
            <person name="Studer B."/>
        </authorList>
    </citation>
    <scope>NUCLEOTIDE SEQUENCE</scope>
    <source>
        <strain evidence="8">02402/16</strain>
        <tissue evidence="8">Leaf</tissue>
    </source>
</reference>
<dbReference type="GO" id="GO:0003700">
    <property type="term" value="F:DNA-binding transcription factor activity"/>
    <property type="evidence" value="ECO:0007669"/>
    <property type="project" value="InterPro"/>
</dbReference>
<evidence type="ECO:0000313" key="9">
    <source>
        <dbReference type="Proteomes" id="UP001231189"/>
    </source>
</evidence>
<dbReference type="InterPro" id="IPR036576">
    <property type="entry name" value="WRKY_dom_sf"/>
</dbReference>
<dbReference type="InterPro" id="IPR044810">
    <property type="entry name" value="WRKY_plant"/>
</dbReference>
<dbReference type="SMART" id="SM00774">
    <property type="entry name" value="WRKY"/>
    <property type="match status" value="1"/>
</dbReference>
<dbReference type="PANTHER" id="PTHR31429">
    <property type="entry name" value="WRKY TRANSCRIPTION FACTOR 36-RELATED"/>
    <property type="match status" value="1"/>
</dbReference>
<keyword evidence="4" id="KW-0804">Transcription</keyword>
<name>A0AAD8SVF8_LOLMU</name>
<feature type="compositionally biased region" description="Polar residues" evidence="6">
    <location>
        <begin position="526"/>
        <end position="536"/>
    </location>
</feature>
<evidence type="ECO:0000256" key="4">
    <source>
        <dbReference type="ARBA" id="ARBA00023163"/>
    </source>
</evidence>
<dbReference type="Gene3D" id="2.20.25.80">
    <property type="entry name" value="WRKY domain"/>
    <property type="match status" value="1"/>
</dbReference>
<evidence type="ECO:0000256" key="1">
    <source>
        <dbReference type="ARBA" id="ARBA00004123"/>
    </source>
</evidence>
<organism evidence="8 9">
    <name type="scientific">Lolium multiflorum</name>
    <name type="common">Italian ryegrass</name>
    <name type="synonym">Lolium perenne subsp. multiflorum</name>
    <dbReference type="NCBI Taxonomy" id="4521"/>
    <lineage>
        <taxon>Eukaryota</taxon>
        <taxon>Viridiplantae</taxon>
        <taxon>Streptophyta</taxon>
        <taxon>Embryophyta</taxon>
        <taxon>Tracheophyta</taxon>
        <taxon>Spermatophyta</taxon>
        <taxon>Magnoliopsida</taxon>
        <taxon>Liliopsida</taxon>
        <taxon>Poales</taxon>
        <taxon>Poaceae</taxon>
        <taxon>BOP clade</taxon>
        <taxon>Pooideae</taxon>
        <taxon>Poodae</taxon>
        <taxon>Poeae</taxon>
        <taxon>Poeae Chloroplast Group 2 (Poeae type)</taxon>
        <taxon>Loliodinae</taxon>
        <taxon>Loliinae</taxon>
        <taxon>Lolium</taxon>
    </lineage>
</organism>
<comment type="subcellular location">
    <subcellularLocation>
        <location evidence="1">Nucleus</location>
    </subcellularLocation>
</comment>
<dbReference type="AlphaFoldDB" id="A0AAD8SVF8"/>
<dbReference type="Proteomes" id="UP001231189">
    <property type="component" value="Unassembled WGS sequence"/>
</dbReference>
<dbReference type="Pfam" id="PF03106">
    <property type="entry name" value="WRKY"/>
    <property type="match status" value="1"/>
</dbReference>
<evidence type="ECO:0000259" key="7">
    <source>
        <dbReference type="PROSITE" id="PS50811"/>
    </source>
</evidence>
<dbReference type="InterPro" id="IPR003657">
    <property type="entry name" value="WRKY_dom"/>
</dbReference>
<evidence type="ECO:0000256" key="2">
    <source>
        <dbReference type="ARBA" id="ARBA00023015"/>
    </source>
</evidence>
<dbReference type="GO" id="GO:0043565">
    <property type="term" value="F:sequence-specific DNA binding"/>
    <property type="evidence" value="ECO:0007669"/>
    <property type="project" value="InterPro"/>
</dbReference>